<keyword evidence="11" id="KW-0460">Magnesium</keyword>
<keyword evidence="16 19" id="KW-0753">Steroid metabolism</keyword>
<dbReference type="PANTHER" id="PTHR43290:SF2">
    <property type="entry name" value="MEVALONATE KINASE"/>
    <property type="match status" value="1"/>
</dbReference>
<evidence type="ECO:0000256" key="13">
    <source>
        <dbReference type="ARBA" id="ARBA00023011"/>
    </source>
</evidence>
<protein>
    <recommendedName>
        <fullName evidence="3 19">Mevalonate kinase</fullName>
        <shortName evidence="19">MK</shortName>
        <ecNumber evidence="3 19">2.7.1.36</ecNumber>
    </recommendedName>
</protein>
<proteinExistence type="evidence at transcript level"/>
<evidence type="ECO:0000256" key="14">
    <source>
        <dbReference type="ARBA" id="ARBA00023098"/>
    </source>
</evidence>
<evidence type="ECO:0000256" key="4">
    <source>
        <dbReference type="ARBA" id="ARBA00022490"/>
    </source>
</evidence>
<evidence type="ECO:0000256" key="16">
    <source>
        <dbReference type="ARBA" id="ARBA00023221"/>
    </source>
</evidence>
<evidence type="ECO:0000256" key="10">
    <source>
        <dbReference type="ARBA" id="ARBA00022840"/>
    </source>
</evidence>
<keyword evidence="8 19" id="KW-0547">Nucleotide-binding</keyword>
<evidence type="ECO:0000256" key="8">
    <source>
        <dbReference type="ARBA" id="ARBA00022741"/>
    </source>
</evidence>
<feature type="domain" description="GHMP kinase N-terminal" evidence="20">
    <location>
        <begin position="13"/>
        <end position="100"/>
    </location>
</feature>
<evidence type="ECO:0000256" key="17">
    <source>
        <dbReference type="ARBA" id="ARBA00029310"/>
    </source>
</evidence>
<feature type="domain" description="GHMP kinase C-terminal" evidence="21">
    <location>
        <begin position="186"/>
        <end position="243"/>
    </location>
</feature>
<dbReference type="InterPro" id="IPR006204">
    <property type="entry name" value="GHMP_kinase_N_dom"/>
</dbReference>
<dbReference type="FunFam" id="3.30.70.890:FF:000003">
    <property type="entry name" value="Mevalonate kinase"/>
    <property type="match status" value="1"/>
</dbReference>
<comment type="similarity">
    <text evidence="2 19">Belongs to the GHMP kinase family. Mevalonate kinase subfamily.</text>
</comment>
<comment type="pathway">
    <text evidence="18 19">Isoprenoid biosynthesis; isopentenyl diphosphate biosynthesis via mevalonate pathway; isopentenyl diphosphate from (R)-mevalonate: step 1/3.</text>
</comment>
<evidence type="ECO:0000256" key="12">
    <source>
        <dbReference type="ARBA" id="ARBA00022955"/>
    </source>
</evidence>
<evidence type="ECO:0000256" key="9">
    <source>
        <dbReference type="ARBA" id="ARBA00022777"/>
    </source>
</evidence>
<evidence type="ECO:0000313" key="22">
    <source>
        <dbReference type="EMBL" id="AOR51864.1"/>
    </source>
</evidence>
<keyword evidence="7" id="KW-0479">Metal-binding</keyword>
<dbReference type="Pfam" id="PF00288">
    <property type="entry name" value="GHMP_kinases_N"/>
    <property type="match status" value="1"/>
</dbReference>
<keyword evidence="9 19" id="KW-0418">Kinase</keyword>
<keyword evidence="14 19" id="KW-0443">Lipid metabolism</keyword>
<evidence type="ECO:0000256" key="6">
    <source>
        <dbReference type="ARBA" id="ARBA00022679"/>
    </source>
</evidence>
<evidence type="ECO:0000256" key="11">
    <source>
        <dbReference type="ARBA" id="ARBA00022842"/>
    </source>
</evidence>
<keyword evidence="12 19" id="KW-0752">Steroid biosynthesis</keyword>
<gene>
    <name evidence="22" type="primary">MVK</name>
</gene>
<dbReference type="SUPFAM" id="SSF55060">
    <property type="entry name" value="GHMP Kinase, C-terminal domain"/>
    <property type="match status" value="1"/>
</dbReference>
<dbReference type="GO" id="GO:0004496">
    <property type="term" value="F:mevalonate kinase activity"/>
    <property type="evidence" value="ECO:0007669"/>
    <property type="project" value="UniProtKB-EC"/>
</dbReference>
<comment type="catalytic activity">
    <reaction evidence="17">
        <text>(R)-mevalonate + ATP = (R)-5-phosphomevalonate + ADP + H(+)</text>
        <dbReference type="Rhea" id="RHEA:17065"/>
        <dbReference type="ChEBI" id="CHEBI:15378"/>
        <dbReference type="ChEBI" id="CHEBI:30616"/>
        <dbReference type="ChEBI" id="CHEBI:36464"/>
        <dbReference type="ChEBI" id="CHEBI:58146"/>
        <dbReference type="ChEBI" id="CHEBI:456216"/>
        <dbReference type="EC" id="2.7.1.36"/>
    </reaction>
    <physiologicalReaction direction="left-to-right" evidence="17">
        <dbReference type="Rhea" id="RHEA:17066"/>
    </physiologicalReaction>
</comment>
<dbReference type="GO" id="GO:0005524">
    <property type="term" value="F:ATP binding"/>
    <property type="evidence" value="ECO:0007669"/>
    <property type="project" value="UniProtKB-KW"/>
</dbReference>
<dbReference type="SUPFAM" id="SSF54211">
    <property type="entry name" value="Ribosomal protein S5 domain 2-like"/>
    <property type="match status" value="1"/>
</dbReference>
<organism evidence="22">
    <name type="scientific">Phaffia rhodozyma</name>
    <name type="common">Yeast</name>
    <name type="synonym">Xanthophyllomyces dendrorhous</name>
    <dbReference type="NCBI Taxonomy" id="264483"/>
    <lineage>
        <taxon>Eukaryota</taxon>
        <taxon>Fungi</taxon>
        <taxon>Dikarya</taxon>
        <taxon>Basidiomycota</taxon>
        <taxon>Agaricomycotina</taxon>
        <taxon>Tremellomycetes</taxon>
        <taxon>Cystofilobasidiales</taxon>
        <taxon>Mrakiaceae</taxon>
        <taxon>Phaffia</taxon>
    </lineage>
</organism>
<evidence type="ECO:0000256" key="5">
    <source>
        <dbReference type="ARBA" id="ARBA00022516"/>
    </source>
</evidence>
<dbReference type="PROSITE" id="PS00627">
    <property type="entry name" value="GHMP_KINASES_ATP"/>
    <property type="match status" value="1"/>
</dbReference>
<keyword evidence="10 19" id="KW-0067">ATP-binding</keyword>
<keyword evidence="6 19" id="KW-0808">Transferase</keyword>
<dbReference type="PRINTS" id="PR00959">
    <property type="entry name" value="MEVGALKINASE"/>
</dbReference>
<dbReference type="UniPathway" id="UPA00057">
    <property type="reaction ID" value="UER00098"/>
</dbReference>
<comment type="function">
    <text evidence="19">Mevalonate kinase; part of the second module of ergosterol biosynthesis pathway that includes the middle steps of the pathway. The second module is carried out in the vacuole and involves the formation of farnesyl diphosphate, which is also an important intermediate in the biosynthesis of ubiquinone, dolichol, heme and prenylated proteins.</text>
</comment>
<dbReference type="Gene3D" id="3.30.70.890">
    <property type="entry name" value="GHMP kinase, C-terminal domain"/>
    <property type="match status" value="1"/>
</dbReference>
<evidence type="ECO:0000256" key="7">
    <source>
        <dbReference type="ARBA" id="ARBA00022723"/>
    </source>
</evidence>
<evidence type="ECO:0000256" key="15">
    <source>
        <dbReference type="ARBA" id="ARBA00023166"/>
    </source>
</evidence>
<dbReference type="AlphaFoldDB" id="A0A1C9U6B5"/>
<dbReference type="Gene3D" id="3.30.230.10">
    <property type="match status" value="1"/>
</dbReference>
<evidence type="ECO:0000259" key="20">
    <source>
        <dbReference type="Pfam" id="PF00288"/>
    </source>
</evidence>
<dbReference type="InterPro" id="IPR006203">
    <property type="entry name" value="GHMP_knse_ATP-bd_CS"/>
</dbReference>
<dbReference type="InterPro" id="IPR036554">
    <property type="entry name" value="GHMP_kinase_C_sf"/>
</dbReference>
<dbReference type="Pfam" id="PF08544">
    <property type="entry name" value="GHMP_kinases_C"/>
    <property type="match status" value="1"/>
</dbReference>
<sequence length="315" mass="33760">MAFLYLLVLLSKGKPSEPFELTARSALPMGAGLGSSAALSTSLALVFLLHFSHLSPTTTGRESTIPTADTEVIDKWAFLAEKVIHGNPSGIDNAVSTRGGAVAFKRKIEGKQEGGMEAIKSFTSIRFLITDSRIGRDTRSLVAGVNARLIQEPEVIVPLLEAIQQIADEAIRCLKDSEMERAVMIDRLQNLVSENHAHLAALGVSHPSLEEIIRIGADKPFELRTKLTGAGGGGCAVTLVPDDFSTETLQALMETLVQSSFAPYIARVGGSGVGFLSSTKADPEDGENRLKDGLVGTEIDELDRWALKTGRWSFA</sequence>
<evidence type="ECO:0000256" key="2">
    <source>
        <dbReference type="ARBA" id="ARBA00006495"/>
    </source>
</evidence>
<keyword evidence="4 19" id="KW-0963">Cytoplasm</keyword>
<evidence type="ECO:0000256" key="1">
    <source>
        <dbReference type="ARBA" id="ARBA00004496"/>
    </source>
</evidence>
<accession>A0A1C9U6B5</accession>
<dbReference type="PANTHER" id="PTHR43290">
    <property type="entry name" value="MEVALONATE KINASE"/>
    <property type="match status" value="1"/>
</dbReference>
<dbReference type="InterPro" id="IPR020568">
    <property type="entry name" value="Ribosomal_Su5_D2-typ_SF"/>
</dbReference>
<dbReference type="GO" id="GO:0046872">
    <property type="term" value="F:metal ion binding"/>
    <property type="evidence" value="ECO:0007669"/>
    <property type="project" value="UniProtKB-KW"/>
</dbReference>
<dbReference type="InterPro" id="IPR014721">
    <property type="entry name" value="Ribsml_uS5_D2-typ_fold_subgr"/>
</dbReference>
<dbReference type="EMBL" id="KX384927">
    <property type="protein sequence ID" value="AOR51864.1"/>
    <property type="molecule type" value="mRNA"/>
</dbReference>
<dbReference type="GO" id="GO:0005829">
    <property type="term" value="C:cytosol"/>
    <property type="evidence" value="ECO:0007669"/>
    <property type="project" value="TreeGrafter"/>
</dbReference>
<comment type="subcellular location">
    <subcellularLocation>
        <location evidence="1 19">Cytoplasm</location>
    </subcellularLocation>
</comment>
<evidence type="ECO:0000256" key="19">
    <source>
        <dbReference type="RuleBase" id="RU363087"/>
    </source>
</evidence>
<evidence type="ECO:0000259" key="21">
    <source>
        <dbReference type="Pfam" id="PF08544"/>
    </source>
</evidence>
<dbReference type="GO" id="GO:0019287">
    <property type="term" value="P:isopentenyl diphosphate biosynthetic process, mevalonate pathway"/>
    <property type="evidence" value="ECO:0007669"/>
    <property type="project" value="UniProtKB-UniPathway"/>
</dbReference>
<keyword evidence="13 19" id="KW-0756">Sterol biosynthesis</keyword>
<dbReference type="NCBIfam" id="TIGR00549">
    <property type="entry name" value="mevalon_kin"/>
    <property type="match status" value="1"/>
</dbReference>
<name>A0A1C9U6B5_PHARH</name>
<dbReference type="GO" id="GO:0006696">
    <property type="term" value="P:ergosterol biosynthetic process"/>
    <property type="evidence" value="ECO:0007669"/>
    <property type="project" value="TreeGrafter"/>
</dbReference>
<keyword evidence="5 19" id="KW-0444">Lipid biosynthesis</keyword>
<keyword evidence="15 19" id="KW-1207">Sterol metabolism</keyword>
<reference evidence="22" key="1">
    <citation type="journal article" date="2016" name="PLoS ONE">
        <title>The Involvement of Mig1 from Xanthophyllomyces dendrorhous in Catabolic Repression: An Active Mechanism Contributing to the Regulation of Carotenoid Production.</title>
        <authorList>
            <person name="Alcaino J."/>
            <person name="Bravo N."/>
            <person name="Cordova P."/>
            <person name="Marcoleta A.E."/>
            <person name="Contreras G."/>
            <person name="Barahona S."/>
            <person name="Sepulveda D."/>
            <person name="Fernandez-Lobato M."/>
            <person name="Baeza M."/>
            <person name="Cifuentes V."/>
        </authorList>
    </citation>
    <scope>NUCLEOTIDE SEQUENCE</scope>
    <source>
        <strain evidence="22">UCD 67-385</strain>
    </source>
</reference>
<evidence type="ECO:0000256" key="18">
    <source>
        <dbReference type="ARBA" id="ARBA00029438"/>
    </source>
</evidence>
<evidence type="ECO:0000256" key="3">
    <source>
        <dbReference type="ARBA" id="ARBA00012103"/>
    </source>
</evidence>
<dbReference type="InterPro" id="IPR013750">
    <property type="entry name" value="GHMP_kinase_C_dom"/>
</dbReference>
<dbReference type="InterPro" id="IPR006205">
    <property type="entry name" value="Mev_gal_kin"/>
</dbReference>
<dbReference type="EC" id="2.7.1.36" evidence="3 19"/>